<dbReference type="EMBL" id="CP159289">
    <property type="protein sequence ID" value="XCH23724.1"/>
    <property type="molecule type" value="Genomic_DNA"/>
</dbReference>
<proteinExistence type="predicted"/>
<dbReference type="AlphaFoldDB" id="A0AAU8FGT1"/>
<dbReference type="InterPro" id="IPR000073">
    <property type="entry name" value="AB_hydrolase_1"/>
</dbReference>
<evidence type="ECO:0000313" key="3">
    <source>
        <dbReference type="EMBL" id="XCH23724.1"/>
    </source>
</evidence>
<dbReference type="Gene3D" id="3.40.50.1820">
    <property type="entry name" value="alpha/beta hydrolase"/>
    <property type="match status" value="1"/>
</dbReference>
<dbReference type="GO" id="GO:0004301">
    <property type="term" value="F:epoxide hydrolase activity"/>
    <property type="evidence" value="ECO:0007669"/>
    <property type="project" value="TreeGrafter"/>
</dbReference>
<accession>A0AAU8FGT1</accession>
<dbReference type="PANTHER" id="PTHR42977">
    <property type="entry name" value="HYDROLASE-RELATED"/>
    <property type="match status" value="1"/>
</dbReference>
<reference evidence="3" key="1">
    <citation type="submission" date="2024-06" db="EMBL/GenBank/DDBJ databases">
        <title>Sequencing and assembly of the genome of Dyadobacter sp. strain 676, a symbiont of Cyamopsis tetragonoloba.</title>
        <authorList>
            <person name="Guro P."/>
            <person name="Sazanova A."/>
            <person name="Kuznetsova I."/>
            <person name="Belimov A."/>
            <person name="Safronova V."/>
        </authorList>
    </citation>
    <scope>NUCLEOTIDE SEQUENCE</scope>
    <source>
        <strain evidence="3">676</strain>
    </source>
</reference>
<evidence type="ECO:0000256" key="1">
    <source>
        <dbReference type="ARBA" id="ARBA00022801"/>
    </source>
</evidence>
<dbReference type="SUPFAM" id="SSF53474">
    <property type="entry name" value="alpha/beta-Hydrolases"/>
    <property type="match status" value="1"/>
</dbReference>
<dbReference type="RefSeq" id="WP_353719048.1">
    <property type="nucleotide sequence ID" value="NZ_CP159289.1"/>
</dbReference>
<dbReference type="PANTHER" id="PTHR42977:SF3">
    <property type="entry name" value="AB HYDROLASE-1 DOMAIN-CONTAINING PROTEIN"/>
    <property type="match status" value="1"/>
</dbReference>
<name>A0AAU8FGT1_9BACT</name>
<sequence>MSYVILHKKVMVNGVEIFYRVAGESDRPAVVLLHGFPSSSVMFRKLMTELAGKYYLIAPDFPGFGFSGFPDARHFDYTFDHIAACMKALLDEIGIGKFFIYLHDYGSAVGLRLCVAVPGRVLGIIVQNGNAYREGLGPQWDETIDYWHHPTEEKKRKIMSFLSEEGTRMQYTAGLPDELLAGLGPELWTLDWALMSRPGNIDMQFILNCDYQSNLQKFETFQHYFRQYQPPALILWGKYDVFFSIEEAFCYQRDLPNAELHILEGGHMALETNFDEIVCRMGDFLGRYC</sequence>
<organism evidence="3">
    <name type="scientific">Dyadobacter sp. 676</name>
    <dbReference type="NCBI Taxonomy" id="3088362"/>
    <lineage>
        <taxon>Bacteria</taxon>
        <taxon>Pseudomonadati</taxon>
        <taxon>Bacteroidota</taxon>
        <taxon>Cytophagia</taxon>
        <taxon>Cytophagales</taxon>
        <taxon>Spirosomataceae</taxon>
        <taxon>Dyadobacter</taxon>
    </lineage>
</organism>
<dbReference type="InterPro" id="IPR051340">
    <property type="entry name" value="Haloalkane_dehalogenase"/>
</dbReference>
<feature type="domain" description="AB hydrolase-1" evidence="2">
    <location>
        <begin position="28"/>
        <end position="161"/>
    </location>
</feature>
<dbReference type="Pfam" id="PF00561">
    <property type="entry name" value="Abhydrolase_1"/>
    <property type="match status" value="1"/>
</dbReference>
<protein>
    <submittedName>
        <fullName evidence="3">Alpha/beta hydrolase</fullName>
    </submittedName>
</protein>
<gene>
    <name evidence="3" type="ORF">ABV298_25980</name>
</gene>
<evidence type="ECO:0000259" key="2">
    <source>
        <dbReference type="Pfam" id="PF00561"/>
    </source>
</evidence>
<keyword evidence="1 3" id="KW-0378">Hydrolase</keyword>
<dbReference type="InterPro" id="IPR029058">
    <property type="entry name" value="AB_hydrolase_fold"/>
</dbReference>